<name>A0A0F3IL62_9PROT</name>
<evidence type="ECO:0000259" key="6">
    <source>
        <dbReference type="PROSITE" id="PS51371"/>
    </source>
</evidence>
<accession>A0A0F3IL62</accession>
<dbReference type="GO" id="GO:0046872">
    <property type="term" value="F:metal ion binding"/>
    <property type="evidence" value="ECO:0007669"/>
    <property type="project" value="UniProtKB-KW"/>
</dbReference>
<dbReference type="OrthoDB" id="9805398at2"/>
<proteinExistence type="inferred from homology"/>
<dbReference type="SUPFAM" id="SSF51412">
    <property type="entry name" value="Inosine monophosphate dehydrogenase (IMPDH)"/>
    <property type="match status" value="1"/>
</dbReference>
<dbReference type="CDD" id="cd04601">
    <property type="entry name" value="CBS_pair_IMPDH"/>
    <property type="match status" value="1"/>
</dbReference>
<dbReference type="Gene3D" id="3.20.20.70">
    <property type="entry name" value="Aldolase class I"/>
    <property type="match status" value="1"/>
</dbReference>
<sequence length="170" mass="18278">MILREAFTFDDVLLEPAASAIMPANADTSTRVTKEIRLGIPLLSAAMDTVTESGVAIAMAQMGGMGIIHRNMDLTRQAAEVRRVKKFESGMVVDPVTITPESTLADALALMAEFRISGIPVVEQPKGKLVGILTNRDVRFATNPGQPVSELMTKDKLITVPEGVTKDEAK</sequence>
<dbReference type="EC" id="1.1.1.205" evidence="7"/>
<protein>
    <submittedName>
        <fullName evidence="7">Inosine-5-monophosphate dehydrogenase</fullName>
        <ecNumber evidence="7">1.1.1.205</ecNumber>
    </submittedName>
</protein>
<evidence type="ECO:0000256" key="2">
    <source>
        <dbReference type="ARBA" id="ARBA00022723"/>
    </source>
</evidence>
<dbReference type="InterPro" id="IPR001093">
    <property type="entry name" value="IMP_DH_GMPRt"/>
</dbReference>
<reference evidence="7 8" key="1">
    <citation type="submission" date="2015-03" db="EMBL/GenBank/DDBJ databases">
        <title>Draft genome sequence of Elstera litoralis.</title>
        <authorList>
            <person name="Rahalkar M.C."/>
            <person name="Dhakephalkar P.K."/>
            <person name="Pore S.D."/>
            <person name="Arora P."/>
            <person name="Kapse N.G."/>
            <person name="Pandit P.S."/>
        </authorList>
    </citation>
    <scope>NUCLEOTIDE SEQUENCE [LARGE SCALE GENOMIC DNA]</scope>
    <source>
        <strain evidence="7 8">Dia-1</strain>
    </source>
</reference>
<keyword evidence="2" id="KW-0479">Metal-binding</keyword>
<comment type="caution">
    <text evidence="7">The sequence shown here is derived from an EMBL/GenBank/DDBJ whole genome shotgun (WGS) entry which is preliminary data.</text>
</comment>
<keyword evidence="8" id="KW-1185">Reference proteome</keyword>
<dbReference type="Proteomes" id="UP000033774">
    <property type="component" value="Unassembled WGS sequence"/>
</dbReference>
<evidence type="ECO:0000256" key="1">
    <source>
        <dbReference type="ARBA" id="ARBA00005502"/>
    </source>
</evidence>
<dbReference type="InterPro" id="IPR005990">
    <property type="entry name" value="IMP_DH"/>
</dbReference>
<dbReference type="GO" id="GO:0006183">
    <property type="term" value="P:GTP biosynthetic process"/>
    <property type="evidence" value="ECO:0007669"/>
    <property type="project" value="TreeGrafter"/>
</dbReference>
<dbReference type="GO" id="GO:0003938">
    <property type="term" value="F:IMP dehydrogenase activity"/>
    <property type="evidence" value="ECO:0007669"/>
    <property type="project" value="UniProtKB-EC"/>
</dbReference>
<dbReference type="SMART" id="SM00116">
    <property type="entry name" value="CBS"/>
    <property type="match status" value="1"/>
</dbReference>
<keyword evidence="3 7" id="KW-0560">Oxidoreductase</keyword>
<comment type="similarity">
    <text evidence="1">Belongs to the IMPDH/GMPR family.</text>
</comment>
<evidence type="ECO:0000313" key="8">
    <source>
        <dbReference type="Proteomes" id="UP000033774"/>
    </source>
</evidence>
<feature type="domain" description="CBS" evidence="6">
    <location>
        <begin position="91"/>
        <end position="148"/>
    </location>
</feature>
<dbReference type="AlphaFoldDB" id="A0A0F3IL62"/>
<gene>
    <name evidence="7" type="ORF">VZ95_19985</name>
</gene>
<keyword evidence="4 5" id="KW-0129">CBS domain</keyword>
<dbReference type="PANTHER" id="PTHR11911">
    <property type="entry name" value="INOSINE-5-MONOPHOSPHATE DEHYDROGENASE RELATED"/>
    <property type="match status" value="1"/>
</dbReference>
<dbReference type="PANTHER" id="PTHR11911:SF111">
    <property type="entry name" value="INOSINE-5'-MONOPHOSPHATE DEHYDROGENASE"/>
    <property type="match status" value="1"/>
</dbReference>
<dbReference type="PROSITE" id="PS51371">
    <property type="entry name" value="CBS"/>
    <property type="match status" value="1"/>
</dbReference>
<feature type="non-terminal residue" evidence="7">
    <location>
        <position position="170"/>
    </location>
</feature>
<organism evidence="7 8">
    <name type="scientific">Elstera litoralis</name>
    <dbReference type="NCBI Taxonomy" id="552518"/>
    <lineage>
        <taxon>Bacteria</taxon>
        <taxon>Pseudomonadati</taxon>
        <taxon>Pseudomonadota</taxon>
        <taxon>Alphaproteobacteria</taxon>
        <taxon>Rhodospirillales</taxon>
        <taxon>Rhodospirillaceae</taxon>
        <taxon>Elstera</taxon>
    </lineage>
</organism>
<dbReference type="Pfam" id="PF00478">
    <property type="entry name" value="IMPDH"/>
    <property type="match status" value="1"/>
</dbReference>
<dbReference type="InterPro" id="IPR000644">
    <property type="entry name" value="CBS_dom"/>
</dbReference>
<dbReference type="SMART" id="SM01240">
    <property type="entry name" value="IMPDH"/>
    <property type="match status" value="1"/>
</dbReference>
<dbReference type="EMBL" id="LAJY01000821">
    <property type="protein sequence ID" value="KJV07456.1"/>
    <property type="molecule type" value="Genomic_DNA"/>
</dbReference>
<evidence type="ECO:0000256" key="5">
    <source>
        <dbReference type="PROSITE-ProRule" id="PRU00703"/>
    </source>
</evidence>
<evidence type="ECO:0000256" key="3">
    <source>
        <dbReference type="ARBA" id="ARBA00023002"/>
    </source>
</evidence>
<dbReference type="InterPro" id="IPR013785">
    <property type="entry name" value="Aldolase_TIM"/>
</dbReference>
<dbReference type="RefSeq" id="WP_045777431.1">
    <property type="nucleotide sequence ID" value="NZ_LAJY01000821.1"/>
</dbReference>
<dbReference type="FunFam" id="3.20.20.70:FF:000424">
    <property type="entry name" value="Inosine-5'-monophosphate dehydrogenase 2"/>
    <property type="match status" value="1"/>
</dbReference>
<evidence type="ECO:0000313" key="7">
    <source>
        <dbReference type="EMBL" id="KJV07456.1"/>
    </source>
</evidence>
<evidence type="ECO:0000256" key="4">
    <source>
        <dbReference type="ARBA" id="ARBA00023122"/>
    </source>
</evidence>